<dbReference type="EC" id="2.6.1.44" evidence="5"/>
<protein>
    <recommendedName>
        <fullName evidence="10">Alanine--glyoxylate aminotransferase 2, mitochondrial</fullName>
        <ecNumber evidence="25">2.6.1.18</ecNumber>
        <ecNumber evidence="9">2.6.1.40</ecNumber>
        <ecNumber evidence="5">2.6.1.44</ecNumber>
    </recommendedName>
    <alternativeName>
        <fullName evidence="11">(R)-3-amino-2-methylpropionate--pyruvate transaminase</fullName>
    </alternativeName>
    <alternativeName>
        <fullName evidence="13">Beta-ALAAT II</fullName>
    </alternativeName>
    <alternativeName>
        <fullName evidence="14">Beta-alanine-pyruvate aminotransferase</fullName>
    </alternativeName>
    <alternativeName>
        <fullName evidence="27">D-3-aminoisobutyrate-pyruvate aminotransferase</fullName>
    </alternativeName>
    <alternativeName>
        <fullName evidence="12">D-AIBAT</fullName>
    </alternativeName>
    <alternativeName>
        <fullName evidence="26">D-beta-aminoisobutyrate-pyruvate aminotransferase</fullName>
    </alternativeName>
</protein>
<comment type="catalytic activity">
    <reaction evidence="16">
        <text>(2S)-2-aminobutanoate + glyoxylate = 2-oxobutanoate + glycine</text>
        <dbReference type="Rhea" id="RHEA:77339"/>
        <dbReference type="ChEBI" id="CHEBI:16763"/>
        <dbReference type="ChEBI" id="CHEBI:36655"/>
        <dbReference type="ChEBI" id="CHEBI:57305"/>
        <dbReference type="ChEBI" id="CHEBI:74359"/>
    </reaction>
</comment>
<comment type="catalytic activity">
    <reaction evidence="20">
        <text>N(omega)-methyl-L-arginine + pyruvate = 5-(3-methylguanidino)-2-oxopentanoate + L-alanine</text>
        <dbReference type="Rhea" id="RHEA:77319"/>
        <dbReference type="ChEBI" id="CHEBI:15361"/>
        <dbReference type="ChEBI" id="CHEBI:57972"/>
        <dbReference type="ChEBI" id="CHEBI:114953"/>
        <dbReference type="ChEBI" id="CHEBI:197314"/>
    </reaction>
</comment>
<comment type="catalytic activity">
    <reaction evidence="32">
        <text>N(omega)-methyl-L-arginine + glyoxylate = 5-(3-methylguanidino)-2-oxopentanoate + glycine</text>
        <dbReference type="Rhea" id="RHEA:77323"/>
        <dbReference type="ChEBI" id="CHEBI:36655"/>
        <dbReference type="ChEBI" id="CHEBI:57305"/>
        <dbReference type="ChEBI" id="CHEBI:114953"/>
        <dbReference type="ChEBI" id="CHEBI:197314"/>
    </reaction>
</comment>
<dbReference type="EC" id="2.6.1.40" evidence="9"/>
<accession>A0AAD9VF66</accession>
<evidence type="ECO:0000256" key="11">
    <source>
        <dbReference type="ARBA" id="ARBA00041662"/>
    </source>
</evidence>
<evidence type="ECO:0000313" key="36">
    <source>
        <dbReference type="EMBL" id="KAK2571742.1"/>
    </source>
</evidence>
<dbReference type="GO" id="GO:0030170">
    <property type="term" value="F:pyridoxal phosphate binding"/>
    <property type="evidence" value="ECO:0007669"/>
    <property type="project" value="InterPro"/>
</dbReference>
<comment type="catalytic activity">
    <reaction evidence="8">
        <text>glyoxylate + L-alanine = glycine + pyruvate</text>
        <dbReference type="Rhea" id="RHEA:24248"/>
        <dbReference type="ChEBI" id="CHEBI:15361"/>
        <dbReference type="ChEBI" id="CHEBI:36655"/>
        <dbReference type="ChEBI" id="CHEBI:57305"/>
        <dbReference type="ChEBI" id="CHEBI:57972"/>
        <dbReference type="EC" id="2.6.1.44"/>
    </reaction>
    <physiologicalReaction direction="left-to-right" evidence="8">
        <dbReference type="Rhea" id="RHEA:24249"/>
    </physiologicalReaction>
</comment>
<dbReference type="InterPro" id="IPR005814">
    <property type="entry name" value="Aminotrans_3"/>
</dbReference>
<evidence type="ECO:0000256" key="3">
    <source>
        <dbReference type="ARBA" id="ARBA00008954"/>
    </source>
</evidence>
<dbReference type="GO" id="GO:0047305">
    <property type="term" value="F:(R)-3-amino-2-methylpropionate-pyruvate transaminase activity"/>
    <property type="evidence" value="ECO:0007669"/>
    <property type="project" value="UniProtKB-EC"/>
</dbReference>
<comment type="subunit">
    <text evidence="4">Homotetramer.</text>
</comment>
<dbReference type="Gene3D" id="3.40.640.10">
    <property type="entry name" value="Type I PLP-dependent aspartate aminotransferase-like (Major domain)"/>
    <property type="match status" value="1"/>
</dbReference>
<evidence type="ECO:0000256" key="35">
    <source>
        <dbReference type="ARBA" id="ARBA00058068"/>
    </source>
</evidence>
<dbReference type="AlphaFoldDB" id="A0AAD9VF66"/>
<comment type="catalytic activity">
    <reaction evidence="23">
        <text>3-oxopropanoate + L-alanine = beta-alanine + pyruvate</text>
        <dbReference type="Rhea" id="RHEA:14077"/>
        <dbReference type="ChEBI" id="CHEBI:15361"/>
        <dbReference type="ChEBI" id="CHEBI:33190"/>
        <dbReference type="ChEBI" id="CHEBI:57966"/>
        <dbReference type="ChEBI" id="CHEBI:57972"/>
        <dbReference type="EC" id="2.6.1.18"/>
    </reaction>
    <physiologicalReaction direction="right-to-left" evidence="23">
        <dbReference type="Rhea" id="RHEA:14079"/>
    </physiologicalReaction>
</comment>
<comment type="catalytic activity">
    <reaction evidence="29">
        <text>L-ornithine + glyoxylate = 5-amino-2-oxopentanoate + glycine</text>
        <dbReference type="Rhea" id="RHEA:77331"/>
        <dbReference type="ChEBI" id="CHEBI:36655"/>
        <dbReference type="ChEBI" id="CHEBI:46911"/>
        <dbReference type="ChEBI" id="CHEBI:57305"/>
        <dbReference type="ChEBI" id="CHEBI:58802"/>
    </reaction>
</comment>
<evidence type="ECO:0000256" key="28">
    <source>
        <dbReference type="ARBA" id="ARBA00047892"/>
    </source>
</evidence>
<comment type="catalytic activity">
    <reaction evidence="30">
        <text>2-oxohexanoate + N(omega),N(omega)-dimethyl-L-arginine = L-2-aminohexanoate + 5-(3,3-dimethylguanidino)-2-oxopentanoate</text>
        <dbReference type="Rhea" id="RHEA:77363"/>
        <dbReference type="ChEBI" id="CHEBI:35177"/>
        <dbReference type="ChEBI" id="CHEBI:58326"/>
        <dbReference type="ChEBI" id="CHEBI:58455"/>
        <dbReference type="ChEBI" id="CHEBI:197301"/>
    </reaction>
</comment>
<comment type="catalytic activity">
    <reaction evidence="33">
        <text>oxaloacetate + L-alanine = L-aspartate + pyruvate</text>
        <dbReference type="Rhea" id="RHEA:77347"/>
        <dbReference type="ChEBI" id="CHEBI:15361"/>
        <dbReference type="ChEBI" id="CHEBI:16452"/>
        <dbReference type="ChEBI" id="CHEBI:29991"/>
        <dbReference type="ChEBI" id="CHEBI:57972"/>
    </reaction>
</comment>
<comment type="catalytic activity">
    <reaction evidence="22">
        <text>N(omega),N('omega)-dimethyl-L-arginine + pyruvate = 5-(3,3'-dimethylguanidino)-2-oxopentanoate + L-alanine</text>
        <dbReference type="Rhea" id="RHEA:77307"/>
        <dbReference type="ChEBI" id="CHEBI:15361"/>
        <dbReference type="ChEBI" id="CHEBI:57972"/>
        <dbReference type="ChEBI" id="CHEBI:197308"/>
        <dbReference type="ChEBI" id="CHEBI:197310"/>
    </reaction>
</comment>
<dbReference type="EC" id="2.6.1.18" evidence="25"/>
<evidence type="ECO:0000256" key="33">
    <source>
        <dbReference type="ARBA" id="ARBA00048916"/>
    </source>
</evidence>
<comment type="catalytic activity">
    <reaction evidence="17">
        <text>(R)-3-amino-2-methylpropanoate + pyruvate = 2-methyl-3-oxopropanoate + L-alanine</text>
        <dbReference type="Rhea" id="RHEA:18393"/>
        <dbReference type="ChEBI" id="CHEBI:15361"/>
        <dbReference type="ChEBI" id="CHEBI:57700"/>
        <dbReference type="ChEBI" id="CHEBI:57731"/>
        <dbReference type="ChEBI" id="CHEBI:57972"/>
        <dbReference type="EC" id="2.6.1.40"/>
    </reaction>
    <physiologicalReaction direction="left-to-right" evidence="17">
        <dbReference type="Rhea" id="RHEA:18394"/>
    </physiologicalReaction>
</comment>
<comment type="catalytic activity">
    <reaction evidence="18">
        <text>N(omega),N(omega)-dimethyl-L-arginine + oxaloacetate = 5-(3,3-dimethylguanidino)-2-oxopentanoate + L-aspartate</text>
        <dbReference type="Rhea" id="RHEA:77343"/>
        <dbReference type="ChEBI" id="CHEBI:16452"/>
        <dbReference type="ChEBI" id="CHEBI:29991"/>
        <dbReference type="ChEBI" id="CHEBI:58326"/>
        <dbReference type="ChEBI" id="CHEBI:197301"/>
    </reaction>
</comment>
<evidence type="ECO:0000256" key="20">
    <source>
        <dbReference type="ARBA" id="ARBA00043758"/>
    </source>
</evidence>
<evidence type="ECO:0000256" key="14">
    <source>
        <dbReference type="ARBA" id="ARBA00042669"/>
    </source>
</evidence>
<evidence type="ECO:0000256" key="26">
    <source>
        <dbReference type="ARBA" id="ARBA00044257"/>
    </source>
</evidence>
<proteinExistence type="inferred from homology"/>
<evidence type="ECO:0000256" key="4">
    <source>
        <dbReference type="ARBA" id="ARBA00011881"/>
    </source>
</evidence>
<evidence type="ECO:0000256" key="16">
    <source>
        <dbReference type="ARBA" id="ARBA00043679"/>
    </source>
</evidence>
<dbReference type="GO" id="GO:0008453">
    <property type="term" value="F:alanine-glyoxylate transaminase activity"/>
    <property type="evidence" value="ECO:0007669"/>
    <property type="project" value="UniProtKB-EC"/>
</dbReference>
<comment type="cofactor">
    <cofactor evidence="1">
        <name>pyridoxal 5'-phosphate</name>
        <dbReference type="ChEBI" id="CHEBI:597326"/>
    </cofactor>
</comment>
<name>A0AAD9VF66_ACRCE</name>
<dbReference type="PANTHER" id="PTHR45688">
    <property type="match status" value="1"/>
</dbReference>
<evidence type="ECO:0000256" key="24">
    <source>
        <dbReference type="ARBA" id="ARBA00043826"/>
    </source>
</evidence>
<evidence type="ECO:0000256" key="10">
    <source>
        <dbReference type="ARBA" id="ARBA00039862"/>
    </source>
</evidence>
<evidence type="ECO:0000256" key="29">
    <source>
        <dbReference type="ARBA" id="ARBA00048264"/>
    </source>
</evidence>
<evidence type="ECO:0000256" key="5">
    <source>
        <dbReference type="ARBA" id="ARBA00013049"/>
    </source>
</evidence>
<evidence type="ECO:0000256" key="13">
    <source>
        <dbReference type="ARBA" id="ARBA00042611"/>
    </source>
</evidence>
<evidence type="ECO:0000256" key="8">
    <source>
        <dbReference type="ARBA" id="ARBA00033660"/>
    </source>
</evidence>
<dbReference type="InterPro" id="IPR015424">
    <property type="entry name" value="PyrdxlP-dep_Trfase"/>
</dbReference>
<comment type="catalytic activity">
    <reaction evidence="15">
        <text>N(omega),N(omega)-dimethyl-L-arginine + pyruvate = 5-(3,3-dimethylguanidino)-2-oxopentanoate + L-alanine</text>
        <dbReference type="Rhea" id="RHEA:77303"/>
        <dbReference type="ChEBI" id="CHEBI:15361"/>
        <dbReference type="ChEBI" id="CHEBI:57972"/>
        <dbReference type="ChEBI" id="CHEBI:58326"/>
        <dbReference type="ChEBI" id="CHEBI:197301"/>
    </reaction>
</comment>
<evidence type="ECO:0000313" key="37">
    <source>
        <dbReference type="Proteomes" id="UP001249851"/>
    </source>
</evidence>
<evidence type="ECO:0000256" key="30">
    <source>
        <dbReference type="ARBA" id="ARBA00048500"/>
    </source>
</evidence>
<evidence type="ECO:0000256" key="22">
    <source>
        <dbReference type="ARBA" id="ARBA00043798"/>
    </source>
</evidence>
<keyword evidence="6 36" id="KW-0032">Aminotransferase</keyword>
<keyword evidence="7" id="KW-0808">Transferase</keyword>
<comment type="similarity">
    <text evidence="3">Belongs to the class-III pyridoxal-phosphate-dependent aminotransferase family.</text>
</comment>
<keyword evidence="37" id="KW-1185">Reference proteome</keyword>
<evidence type="ECO:0000256" key="19">
    <source>
        <dbReference type="ARBA" id="ARBA00043751"/>
    </source>
</evidence>
<evidence type="ECO:0000256" key="7">
    <source>
        <dbReference type="ARBA" id="ARBA00022679"/>
    </source>
</evidence>
<comment type="caution">
    <text evidence="36">The sequence shown here is derived from an EMBL/GenBank/DDBJ whole genome shotgun (WGS) entry which is preliminary data.</text>
</comment>
<dbReference type="PANTHER" id="PTHR45688:SF3">
    <property type="entry name" value="ALANINE--GLYOXYLATE AMINOTRANSFERASE 2, MITOCHONDRIAL"/>
    <property type="match status" value="1"/>
</dbReference>
<evidence type="ECO:0000256" key="2">
    <source>
        <dbReference type="ARBA" id="ARBA00004173"/>
    </source>
</evidence>
<evidence type="ECO:0000256" key="18">
    <source>
        <dbReference type="ARBA" id="ARBA00043749"/>
    </source>
</evidence>
<evidence type="ECO:0000256" key="34">
    <source>
        <dbReference type="ARBA" id="ARBA00049480"/>
    </source>
</evidence>
<comment type="function">
    <text evidence="35">Multifunctional aminotransferase with a broad substrate specificity. Catalyzes the conversion of glyoxylate to glycine using alanine as the amino donor. Catalyzes metabolism of not L- but the D-isomer of D-beta-aminoisobutyric acid to generate 2-methyl-3-oxopropanoate and alanine. Catalyzes the transfer of the amino group from beta-alanine to pyruvate to yield L-alanine and 3-oxopropanoate. Can metabolize NG-monomethyl-L-arginine (NMMA), asymmetric NG,NG-dimethyl-L-arginine (ADMA) and symmetric NG,N'G-dimethyl-L-arginine (SDMA). ADMA is a potent inhibitor of nitric-oxide (NO) synthase, and this activity provides mechanism through which the kidney regulates blood pressure.</text>
</comment>
<comment type="catalytic activity">
    <reaction evidence="28">
        <text>N(omega),N(omega)-dimethyl-L-arginine + glyoxylate = 5-(3,3-dimethylguanidino)-2-oxopentanoate + glycine</text>
        <dbReference type="Rhea" id="RHEA:77311"/>
        <dbReference type="ChEBI" id="CHEBI:36655"/>
        <dbReference type="ChEBI" id="CHEBI:57305"/>
        <dbReference type="ChEBI" id="CHEBI:58326"/>
        <dbReference type="ChEBI" id="CHEBI:197301"/>
    </reaction>
</comment>
<comment type="catalytic activity">
    <reaction evidence="19">
        <text>2-oxobutanoate + L-alanine = (2S)-2-aminobutanoate + pyruvate</text>
        <dbReference type="Rhea" id="RHEA:77355"/>
        <dbReference type="ChEBI" id="CHEBI:15361"/>
        <dbReference type="ChEBI" id="CHEBI:16763"/>
        <dbReference type="ChEBI" id="CHEBI:57972"/>
        <dbReference type="ChEBI" id="CHEBI:74359"/>
        <dbReference type="EC" id="2.6.1.44"/>
    </reaction>
</comment>
<dbReference type="Pfam" id="PF00202">
    <property type="entry name" value="Aminotran_3"/>
    <property type="match status" value="1"/>
</dbReference>
<dbReference type="GO" id="GO:0016223">
    <property type="term" value="F:beta-alanine:pyruvate transaminase activity"/>
    <property type="evidence" value="ECO:0007669"/>
    <property type="project" value="UniProtKB-EC"/>
</dbReference>
<sequence length="159" mass="18055">MQLFRGVWVKMQPEEHTDQFRPSTSKGCTHGSRIRNAKMVTCSGCGIMKARDTWIYLLAFHVTEAAKKQLDTLWHTTNIYYHPTIHEFAELMVCYFVNSGTEANDMAIMMARAHTGSYDMLSLRNGYHGTSPGTLGVLAHSTWKLNVPVNFGFFQVCEQ</sequence>
<comment type="subcellular location">
    <subcellularLocation>
        <location evidence="2">Mitochondrion</location>
    </subcellularLocation>
</comment>
<evidence type="ECO:0000256" key="32">
    <source>
        <dbReference type="ARBA" id="ARBA00048760"/>
    </source>
</evidence>
<dbReference type="SUPFAM" id="SSF53383">
    <property type="entry name" value="PLP-dependent transferases"/>
    <property type="match status" value="1"/>
</dbReference>
<comment type="catalytic activity">
    <reaction evidence="21">
        <text>L-ornithine + pyruvate = 5-amino-2-oxopentanoate + L-alanine</text>
        <dbReference type="Rhea" id="RHEA:77327"/>
        <dbReference type="ChEBI" id="CHEBI:15361"/>
        <dbReference type="ChEBI" id="CHEBI:46911"/>
        <dbReference type="ChEBI" id="CHEBI:57972"/>
        <dbReference type="ChEBI" id="CHEBI:58802"/>
    </reaction>
</comment>
<comment type="catalytic activity">
    <reaction evidence="34">
        <text>N(omega),N('omega)-dimethyl-L-arginine + glyoxylate = 5-(3,3'-dimethylguanidino)-2-oxopentanoate + glycine</text>
        <dbReference type="Rhea" id="RHEA:77315"/>
        <dbReference type="ChEBI" id="CHEBI:36655"/>
        <dbReference type="ChEBI" id="CHEBI:57305"/>
        <dbReference type="ChEBI" id="CHEBI:197308"/>
        <dbReference type="ChEBI" id="CHEBI:197310"/>
    </reaction>
</comment>
<evidence type="ECO:0000256" key="9">
    <source>
        <dbReference type="ARBA" id="ARBA00039130"/>
    </source>
</evidence>
<dbReference type="EMBL" id="JARQWQ010000005">
    <property type="protein sequence ID" value="KAK2571742.1"/>
    <property type="molecule type" value="Genomic_DNA"/>
</dbReference>
<dbReference type="GO" id="GO:0009436">
    <property type="term" value="P:glyoxylate catabolic process"/>
    <property type="evidence" value="ECO:0007669"/>
    <property type="project" value="TreeGrafter"/>
</dbReference>
<evidence type="ECO:0000256" key="12">
    <source>
        <dbReference type="ARBA" id="ARBA00041845"/>
    </source>
</evidence>
<dbReference type="InterPro" id="IPR015421">
    <property type="entry name" value="PyrdxlP-dep_Trfase_major"/>
</dbReference>
<dbReference type="GO" id="GO:0019481">
    <property type="term" value="P:L-alanine catabolic process, by transamination"/>
    <property type="evidence" value="ECO:0007669"/>
    <property type="project" value="TreeGrafter"/>
</dbReference>
<dbReference type="Proteomes" id="UP001249851">
    <property type="component" value="Unassembled WGS sequence"/>
</dbReference>
<evidence type="ECO:0000256" key="15">
    <source>
        <dbReference type="ARBA" id="ARBA00043669"/>
    </source>
</evidence>
<reference evidence="36" key="2">
    <citation type="journal article" date="2023" name="Science">
        <title>Genomic signatures of disease resistance in endangered staghorn corals.</title>
        <authorList>
            <person name="Vollmer S.V."/>
            <person name="Selwyn J.D."/>
            <person name="Despard B.A."/>
            <person name="Roesel C.L."/>
        </authorList>
    </citation>
    <scope>NUCLEOTIDE SEQUENCE</scope>
    <source>
        <strain evidence="36">K2</strain>
    </source>
</reference>
<evidence type="ECO:0000256" key="25">
    <source>
        <dbReference type="ARBA" id="ARBA00044055"/>
    </source>
</evidence>
<evidence type="ECO:0000256" key="31">
    <source>
        <dbReference type="ARBA" id="ARBA00048560"/>
    </source>
</evidence>
<dbReference type="GO" id="GO:0005739">
    <property type="term" value="C:mitochondrion"/>
    <property type="evidence" value="ECO:0007669"/>
    <property type="project" value="UniProtKB-SubCell"/>
</dbReference>
<evidence type="ECO:0000256" key="23">
    <source>
        <dbReference type="ARBA" id="ARBA00043825"/>
    </source>
</evidence>
<comment type="catalytic activity">
    <reaction evidence="31">
        <text>N(omega),N(omega)-dimethyl-L-arginine + 2-oxobutanoate = 5-(3,3-dimethylguanidino)-2-oxopentanoate + (2S)-2-aminobutanoate</text>
        <dbReference type="Rhea" id="RHEA:77351"/>
        <dbReference type="ChEBI" id="CHEBI:16763"/>
        <dbReference type="ChEBI" id="CHEBI:58326"/>
        <dbReference type="ChEBI" id="CHEBI:74359"/>
        <dbReference type="ChEBI" id="CHEBI:197301"/>
    </reaction>
</comment>
<comment type="catalytic activity">
    <reaction evidence="24">
        <text>2-oxopentanoate + N(omega),N(omega)-dimethyl-L-arginine = 5-(3,3-dimethylguanidino)-2-oxopentanoate + L-2-aminopentanoate</text>
        <dbReference type="Rhea" id="RHEA:77359"/>
        <dbReference type="ChEBI" id="CHEBI:28644"/>
        <dbReference type="ChEBI" id="CHEBI:58326"/>
        <dbReference type="ChEBI" id="CHEBI:58441"/>
        <dbReference type="ChEBI" id="CHEBI:197301"/>
    </reaction>
</comment>
<organism evidence="36 37">
    <name type="scientific">Acropora cervicornis</name>
    <name type="common">Staghorn coral</name>
    <dbReference type="NCBI Taxonomy" id="6130"/>
    <lineage>
        <taxon>Eukaryota</taxon>
        <taxon>Metazoa</taxon>
        <taxon>Cnidaria</taxon>
        <taxon>Anthozoa</taxon>
        <taxon>Hexacorallia</taxon>
        <taxon>Scleractinia</taxon>
        <taxon>Astrocoeniina</taxon>
        <taxon>Acroporidae</taxon>
        <taxon>Acropora</taxon>
    </lineage>
</organism>
<evidence type="ECO:0000256" key="21">
    <source>
        <dbReference type="ARBA" id="ARBA00043777"/>
    </source>
</evidence>
<evidence type="ECO:0000256" key="17">
    <source>
        <dbReference type="ARBA" id="ARBA00043726"/>
    </source>
</evidence>
<evidence type="ECO:0000256" key="27">
    <source>
        <dbReference type="ARBA" id="ARBA00044258"/>
    </source>
</evidence>
<gene>
    <name evidence="36" type="ORF">P5673_003134</name>
</gene>
<evidence type="ECO:0000256" key="6">
    <source>
        <dbReference type="ARBA" id="ARBA00022576"/>
    </source>
</evidence>
<evidence type="ECO:0000256" key="1">
    <source>
        <dbReference type="ARBA" id="ARBA00001933"/>
    </source>
</evidence>
<reference evidence="36" key="1">
    <citation type="journal article" date="2023" name="G3 (Bethesda)">
        <title>Whole genome assembly and annotation of the endangered Caribbean coral Acropora cervicornis.</title>
        <authorList>
            <person name="Selwyn J.D."/>
            <person name="Vollmer S.V."/>
        </authorList>
    </citation>
    <scope>NUCLEOTIDE SEQUENCE</scope>
    <source>
        <strain evidence="36">K2</strain>
    </source>
</reference>